<feature type="transmembrane region" description="Helical" evidence="1">
    <location>
        <begin position="122"/>
        <end position="141"/>
    </location>
</feature>
<feature type="transmembrane region" description="Helical" evidence="1">
    <location>
        <begin position="170"/>
        <end position="192"/>
    </location>
</feature>
<evidence type="ECO:0000313" key="2">
    <source>
        <dbReference type="EMBL" id="TKH05759.1"/>
    </source>
</evidence>
<dbReference type="AlphaFoldDB" id="A0A9X8ZCV4"/>
<dbReference type="Proteomes" id="UP000309170">
    <property type="component" value="Unassembled WGS sequence"/>
</dbReference>
<feature type="transmembrane region" description="Helical" evidence="1">
    <location>
        <begin position="146"/>
        <end position="164"/>
    </location>
</feature>
<gene>
    <name evidence="2" type="ORF">FC678_23965</name>
</gene>
<evidence type="ECO:0000256" key="1">
    <source>
        <dbReference type="SAM" id="Phobius"/>
    </source>
</evidence>
<protein>
    <submittedName>
        <fullName evidence="2">Uncharacterized protein</fullName>
    </submittedName>
</protein>
<accession>A0A9X8ZCV4</accession>
<keyword evidence="1" id="KW-0812">Transmembrane</keyword>
<comment type="caution">
    <text evidence="2">The sequence shown here is derived from an EMBL/GenBank/DDBJ whole genome shotgun (WGS) entry which is preliminary data.</text>
</comment>
<proteinExistence type="predicted"/>
<feature type="transmembrane region" description="Helical" evidence="1">
    <location>
        <begin position="51"/>
        <end position="73"/>
    </location>
</feature>
<feature type="transmembrane region" description="Helical" evidence="1">
    <location>
        <begin position="80"/>
        <end position="102"/>
    </location>
</feature>
<keyword evidence="1" id="KW-0472">Membrane</keyword>
<dbReference type="EMBL" id="SZNT01000575">
    <property type="protein sequence ID" value="TKH05759.1"/>
    <property type="molecule type" value="Genomic_DNA"/>
</dbReference>
<name>A0A9X8ZCV4_9BACI</name>
<feature type="transmembrane region" description="Helical" evidence="1">
    <location>
        <begin position="12"/>
        <end position="31"/>
    </location>
</feature>
<organism evidence="2 3">
    <name type="scientific">Peribacillus simplex</name>
    <dbReference type="NCBI Taxonomy" id="1478"/>
    <lineage>
        <taxon>Bacteria</taxon>
        <taxon>Bacillati</taxon>
        <taxon>Bacillota</taxon>
        <taxon>Bacilli</taxon>
        <taxon>Bacillales</taxon>
        <taxon>Bacillaceae</taxon>
        <taxon>Peribacillus</taxon>
    </lineage>
</organism>
<reference evidence="2 3" key="1">
    <citation type="journal article" date="2019" name="Environ. Microbiol.">
        <title>An active ?-lactamase is a part of an orchestrated cell wall stress resistance network of Bacillus subtilis and related rhizosphere species.</title>
        <authorList>
            <person name="Bucher T."/>
            <person name="Keren-Paz A."/>
            <person name="Hausser J."/>
            <person name="Olender T."/>
            <person name="Cytryn E."/>
            <person name="Kolodkin-Gal I."/>
        </authorList>
    </citation>
    <scope>NUCLEOTIDE SEQUENCE [LARGE SCALE GENOMIC DNA]</scope>
    <source>
        <strain evidence="2 3">I4</strain>
    </source>
</reference>
<keyword evidence="1" id="KW-1133">Transmembrane helix</keyword>
<evidence type="ECO:0000313" key="3">
    <source>
        <dbReference type="Proteomes" id="UP000309170"/>
    </source>
</evidence>
<sequence>MKENQGYRVHWRKFVTFTFIIGLIVAFFSVISDNLSFLGDRVTVLEFVIAYLAVMINSLPMWFIVAMLVGYIFARNIKKAALLGAIYTITAITFYFVIRHFYTDIPVTVTISFKELAISYVNWYGASTIGGILGGVVGYLVKKTPFALLSLLVGLILQLFVYGTSSWSDIVGIAQNVTFCLMILCIFIYLVIVKRNDRSEYFGM</sequence>